<dbReference type="KEGG" id="dci:113471321"/>
<organism evidence="5 6">
    <name type="scientific">Diaphorina citri</name>
    <name type="common">Asian citrus psyllid</name>
    <dbReference type="NCBI Taxonomy" id="121845"/>
    <lineage>
        <taxon>Eukaryota</taxon>
        <taxon>Metazoa</taxon>
        <taxon>Ecdysozoa</taxon>
        <taxon>Arthropoda</taxon>
        <taxon>Hexapoda</taxon>
        <taxon>Insecta</taxon>
        <taxon>Pterygota</taxon>
        <taxon>Neoptera</taxon>
        <taxon>Paraneoptera</taxon>
        <taxon>Hemiptera</taxon>
        <taxon>Sternorrhyncha</taxon>
        <taxon>Psylloidea</taxon>
        <taxon>Psyllidae</taxon>
        <taxon>Diaphorininae</taxon>
        <taxon>Diaphorina</taxon>
    </lineage>
</organism>
<proteinExistence type="predicted"/>
<dbReference type="InterPro" id="IPR042178">
    <property type="entry name" value="Serpin_sf_1"/>
</dbReference>
<keyword evidence="5" id="KW-1185">Reference proteome</keyword>
<name>A0A3Q0JHH7_DIACI</name>
<dbReference type="Gene3D" id="3.30.497.10">
    <property type="entry name" value="Antithrombin, subunit I, domain 2"/>
    <property type="match status" value="1"/>
</dbReference>
<dbReference type="GO" id="GO:0004867">
    <property type="term" value="F:serine-type endopeptidase inhibitor activity"/>
    <property type="evidence" value="ECO:0007669"/>
    <property type="project" value="UniProtKB-KW"/>
</dbReference>
<evidence type="ECO:0000259" key="4">
    <source>
        <dbReference type="Pfam" id="PF00079"/>
    </source>
</evidence>
<dbReference type="STRING" id="121845.A0A3Q0JHH7"/>
<gene>
    <name evidence="6" type="primary">LOC113471321</name>
</gene>
<dbReference type="PaxDb" id="121845-A0A3Q0JHH7"/>
<dbReference type="RefSeq" id="XP_026686195.1">
    <property type="nucleotide sequence ID" value="XM_026830394.1"/>
</dbReference>
<evidence type="ECO:0000313" key="5">
    <source>
        <dbReference type="Proteomes" id="UP000079169"/>
    </source>
</evidence>
<dbReference type="AlphaFoldDB" id="A0A3Q0JHH7"/>
<sequence>MQLMSPISLCVVLLSLFSVALSQCLTDSDVEKSTSPTAQHAVYTGQQEFTFDLLTVLNNANKGKNVFVSPFSIYQALLTAYFISNKNTEANLKQVLRLPANLVSIFSKLFSTTQI</sequence>
<dbReference type="GeneID" id="113471321"/>
<reference evidence="6" key="1">
    <citation type="submission" date="2025-08" db="UniProtKB">
        <authorList>
            <consortium name="RefSeq"/>
        </authorList>
    </citation>
    <scope>IDENTIFICATION</scope>
</reference>
<feature type="signal peptide" evidence="3">
    <location>
        <begin position="1"/>
        <end position="22"/>
    </location>
</feature>
<feature type="domain" description="Serpin" evidence="4">
    <location>
        <begin position="46"/>
        <end position="108"/>
    </location>
</feature>
<dbReference type="Proteomes" id="UP000079169">
    <property type="component" value="Unplaced"/>
</dbReference>
<keyword evidence="3" id="KW-0732">Signal</keyword>
<feature type="chain" id="PRO_5018046076" evidence="3">
    <location>
        <begin position="23"/>
        <end position="115"/>
    </location>
</feature>
<dbReference type="SUPFAM" id="SSF56574">
    <property type="entry name" value="Serpins"/>
    <property type="match status" value="1"/>
</dbReference>
<evidence type="ECO:0000256" key="3">
    <source>
        <dbReference type="SAM" id="SignalP"/>
    </source>
</evidence>
<keyword evidence="1" id="KW-0646">Protease inhibitor</keyword>
<dbReference type="Pfam" id="PF00079">
    <property type="entry name" value="Serpin"/>
    <property type="match status" value="1"/>
</dbReference>
<accession>A0A3Q0JHH7</accession>
<protein>
    <submittedName>
        <fullName evidence="6">Uncharacterized protein LOC113471321</fullName>
    </submittedName>
</protein>
<evidence type="ECO:0000313" key="6">
    <source>
        <dbReference type="RefSeq" id="XP_026686195.1"/>
    </source>
</evidence>
<dbReference type="InterPro" id="IPR023796">
    <property type="entry name" value="Serpin_dom"/>
</dbReference>
<dbReference type="InterPro" id="IPR036186">
    <property type="entry name" value="Serpin_sf"/>
</dbReference>
<evidence type="ECO:0000256" key="2">
    <source>
        <dbReference type="ARBA" id="ARBA00022900"/>
    </source>
</evidence>
<evidence type="ECO:0000256" key="1">
    <source>
        <dbReference type="ARBA" id="ARBA00022690"/>
    </source>
</evidence>
<keyword evidence="2" id="KW-0722">Serine protease inhibitor</keyword>